<gene>
    <name evidence="1" type="ORF">MUY27_05745</name>
</gene>
<organism evidence="1 2">
    <name type="scientific">Mucilaginibacter straminoryzae</name>
    <dbReference type="NCBI Taxonomy" id="2932774"/>
    <lineage>
        <taxon>Bacteria</taxon>
        <taxon>Pseudomonadati</taxon>
        <taxon>Bacteroidota</taxon>
        <taxon>Sphingobacteriia</taxon>
        <taxon>Sphingobacteriales</taxon>
        <taxon>Sphingobacteriaceae</taxon>
        <taxon>Mucilaginibacter</taxon>
    </lineage>
</organism>
<proteinExistence type="predicted"/>
<accession>A0A9X1X1N6</accession>
<reference evidence="1" key="1">
    <citation type="submission" date="2022-04" db="EMBL/GenBank/DDBJ databases">
        <title>Mucilaginibacter sp. RS28 isolated from freshwater.</title>
        <authorList>
            <person name="Ko S.-R."/>
        </authorList>
    </citation>
    <scope>NUCLEOTIDE SEQUENCE</scope>
    <source>
        <strain evidence="1">RS28</strain>
    </source>
</reference>
<dbReference type="Proteomes" id="UP001139450">
    <property type="component" value="Unassembled WGS sequence"/>
</dbReference>
<keyword evidence="2" id="KW-1185">Reference proteome</keyword>
<dbReference type="AlphaFoldDB" id="A0A9X1X1N6"/>
<sequence length="348" mass="40548">MLNYSLLCASAGFFDKLPAELVSNEQRRHLLEAAELFPPILRFALECRLNSNTQVDLQMCLQRDKDDLTSVYQWFDKLIDRQTEDETRFMDFLSKWSTSKNSYYEDIIEIFLELDVRTTAFGVPLLFLQLEPTLTKDKKKTFCDYLITETLGERKVFLPILDKIIDLCPEHGNVAYLGMQFSRDVNVLRVNIKTLTAESVLLFLKAIGYQWISESLADCIEFVYEHADRVTLCLDISTGVLPGIGFECFWNEFSAEDVRWVAFKSVIIEKGLCEPQKIQAVESWNKNIFPGDIPHWPEHLWIESLQRSDLEFVYLKQTLSHIKVSYKLDKPLEFKAYLGYLNLWMNLA</sequence>
<dbReference type="EMBL" id="JALJEJ010000002">
    <property type="protein sequence ID" value="MCJ8209201.1"/>
    <property type="molecule type" value="Genomic_DNA"/>
</dbReference>
<protein>
    <submittedName>
        <fullName evidence="1">Uncharacterized protein</fullName>
    </submittedName>
</protein>
<evidence type="ECO:0000313" key="2">
    <source>
        <dbReference type="Proteomes" id="UP001139450"/>
    </source>
</evidence>
<evidence type="ECO:0000313" key="1">
    <source>
        <dbReference type="EMBL" id="MCJ8209201.1"/>
    </source>
</evidence>
<name>A0A9X1X1N6_9SPHI</name>
<comment type="caution">
    <text evidence="1">The sequence shown here is derived from an EMBL/GenBank/DDBJ whole genome shotgun (WGS) entry which is preliminary data.</text>
</comment>
<dbReference type="RefSeq" id="WP_245129030.1">
    <property type="nucleotide sequence ID" value="NZ_JALJEJ010000002.1"/>
</dbReference>